<organism evidence="1 2">
    <name type="scientific">Dreissena polymorpha</name>
    <name type="common">Zebra mussel</name>
    <name type="synonym">Mytilus polymorpha</name>
    <dbReference type="NCBI Taxonomy" id="45954"/>
    <lineage>
        <taxon>Eukaryota</taxon>
        <taxon>Metazoa</taxon>
        <taxon>Spiralia</taxon>
        <taxon>Lophotrochozoa</taxon>
        <taxon>Mollusca</taxon>
        <taxon>Bivalvia</taxon>
        <taxon>Autobranchia</taxon>
        <taxon>Heteroconchia</taxon>
        <taxon>Euheterodonta</taxon>
        <taxon>Imparidentia</taxon>
        <taxon>Neoheterodontei</taxon>
        <taxon>Myida</taxon>
        <taxon>Dreissenoidea</taxon>
        <taxon>Dreissenidae</taxon>
        <taxon>Dreissena</taxon>
    </lineage>
</organism>
<keyword evidence="2" id="KW-1185">Reference proteome</keyword>
<name>A0A9D4CLZ5_DREPO</name>
<dbReference type="AlphaFoldDB" id="A0A9D4CLZ5"/>
<reference evidence="1" key="1">
    <citation type="journal article" date="2019" name="bioRxiv">
        <title>The Genome of the Zebra Mussel, Dreissena polymorpha: A Resource for Invasive Species Research.</title>
        <authorList>
            <person name="McCartney M.A."/>
            <person name="Auch B."/>
            <person name="Kono T."/>
            <person name="Mallez S."/>
            <person name="Zhang Y."/>
            <person name="Obille A."/>
            <person name="Becker A."/>
            <person name="Abrahante J.E."/>
            <person name="Garbe J."/>
            <person name="Badalamenti J.P."/>
            <person name="Herman A."/>
            <person name="Mangelson H."/>
            <person name="Liachko I."/>
            <person name="Sullivan S."/>
            <person name="Sone E.D."/>
            <person name="Koren S."/>
            <person name="Silverstein K.A.T."/>
            <person name="Beckman K.B."/>
            <person name="Gohl D.M."/>
        </authorList>
    </citation>
    <scope>NUCLEOTIDE SEQUENCE</scope>
    <source>
        <strain evidence="1">Duluth1</strain>
        <tissue evidence="1">Whole animal</tissue>
    </source>
</reference>
<evidence type="ECO:0000313" key="2">
    <source>
        <dbReference type="Proteomes" id="UP000828390"/>
    </source>
</evidence>
<reference evidence="1" key="2">
    <citation type="submission" date="2020-11" db="EMBL/GenBank/DDBJ databases">
        <authorList>
            <person name="McCartney M.A."/>
            <person name="Auch B."/>
            <person name="Kono T."/>
            <person name="Mallez S."/>
            <person name="Becker A."/>
            <person name="Gohl D.M."/>
            <person name="Silverstein K.A.T."/>
            <person name="Koren S."/>
            <person name="Bechman K.B."/>
            <person name="Herman A."/>
            <person name="Abrahante J.E."/>
            <person name="Garbe J."/>
        </authorList>
    </citation>
    <scope>NUCLEOTIDE SEQUENCE</scope>
    <source>
        <strain evidence="1">Duluth1</strain>
        <tissue evidence="1">Whole animal</tissue>
    </source>
</reference>
<proteinExistence type="predicted"/>
<evidence type="ECO:0008006" key="3">
    <source>
        <dbReference type="Google" id="ProtNLM"/>
    </source>
</evidence>
<protein>
    <recommendedName>
        <fullName evidence="3">Endonuclease/exonuclease/phosphatase domain-containing protein</fullName>
    </recommendedName>
</protein>
<comment type="caution">
    <text evidence="1">The sequence shown here is derived from an EMBL/GenBank/DDBJ whole genome shotgun (WGS) entry which is preliminary data.</text>
</comment>
<accession>A0A9D4CLZ5</accession>
<dbReference type="Proteomes" id="UP000828390">
    <property type="component" value="Unassembled WGS sequence"/>
</dbReference>
<dbReference type="EMBL" id="JAIWYP010000012">
    <property type="protein sequence ID" value="KAH3727818.1"/>
    <property type="molecule type" value="Genomic_DNA"/>
</dbReference>
<gene>
    <name evidence="1" type="ORF">DPMN_053763</name>
</gene>
<evidence type="ECO:0000313" key="1">
    <source>
        <dbReference type="EMBL" id="KAH3727818.1"/>
    </source>
</evidence>
<sequence>MVVAGDFNCFDIDWVNLVVRNKAQDKKFNKRSLTSTLLQLHDKPTRENTLLYLIFN</sequence>